<evidence type="ECO:0000313" key="2">
    <source>
        <dbReference type="EMBL" id="MFC4870072.1"/>
    </source>
</evidence>
<dbReference type="RefSeq" id="WP_377060294.1">
    <property type="nucleotide sequence ID" value="NZ_JBHSJJ010000001.1"/>
</dbReference>
<dbReference type="Proteomes" id="UP001595818">
    <property type="component" value="Unassembled WGS sequence"/>
</dbReference>
<dbReference type="EMBL" id="JBHSJJ010000001">
    <property type="protein sequence ID" value="MFC4870072.1"/>
    <property type="molecule type" value="Genomic_DNA"/>
</dbReference>
<feature type="signal peptide" evidence="1">
    <location>
        <begin position="1"/>
        <end position="24"/>
    </location>
</feature>
<dbReference type="InterPro" id="IPR027396">
    <property type="entry name" value="DsrEFH-like"/>
</dbReference>
<keyword evidence="3" id="KW-1185">Reference proteome</keyword>
<proteinExistence type="predicted"/>
<protein>
    <submittedName>
        <fullName evidence="2">Sulfur reduction protein DsrE</fullName>
    </submittedName>
</protein>
<dbReference type="SUPFAM" id="SSF75169">
    <property type="entry name" value="DsrEFH-like"/>
    <property type="match status" value="1"/>
</dbReference>
<sequence length="140" mass="15940">MKNLFVISMALFLFVLNHSGKAQTQEQYEHYNYLVLTKQIQQLQPIILTAEALATEDGPGFGDFQVVICGQTVNELTDKPMMKKFTDKAEQSNIQLVICGFSLEKFEVDRDELPEGLEIVENGILYSFQLQKKGYLSIEL</sequence>
<organism evidence="2 3">
    <name type="scientific">Negadavirga shengliensis</name>
    <dbReference type="NCBI Taxonomy" id="1389218"/>
    <lineage>
        <taxon>Bacteria</taxon>
        <taxon>Pseudomonadati</taxon>
        <taxon>Bacteroidota</taxon>
        <taxon>Cytophagia</taxon>
        <taxon>Cytophagales</taxon>
        <taxon>Cyclobacteriaceae</taxon>
        <taxon>Negadavirga</taxon>
    </lineage>
</organism>
<accession>A0ABV9SV03</accession>
<dbReference type="Gene3D" id="3.40.1260.10">
    <property type="entry name" value="DsrEFH-like"/>
    <property type="match status" value="1"/>
</dbReference>
<gene>
    <name evidence="2" type="ORF">ACFPFU_00120</name>
</gene>
<feature type="chain" id="PRO_5046124438" evidence="1">
    <location>
        <begin position="25"/>
        <end position="140"/>
    </location>
</feature>
<reference evidence="3" key="1">
    <citation type="journal article" date="2019" name="Int. J. Syst. Evol. Microbiol.">
        <title>The Global Catalogue of Microorganisms (GCM) 10K type strain sequencing project: providing services to taxonomists for standard genome sequencing and annotation.</title>
        <authorList>
            <consortium name="The Broad Institute Genomics Platform"/>
            <consortium name="The Broad Institute Genome Sequencing Center for Infectious Disease"/>
            <person name="Wu L."/>
            <person name="Ma J."/>
        </authorList>
    </citation>
    <scope>NUCLEOTIDE SEQUENCE [LARGE SCALE GENOMIC DNA]</scope>
    <source>
        <strain evidence="3">CGMCC 4.7466</strain>
    </source>
</reference>
<name>A0ABV9SV03_9BACT</name>
<keyword evidence="1" id="KW-0732">Signal</keyword>
<evidence type="ECO:0000313" key="3">
    <source>
        <dbReference type="Proteomes" id="UP001595818"/>
    </source>
</evidence>
<evidence type="ECO:0000256" key="1">
    <source>
        <dbReference type="SAM" id="SignalP"/>
    </source>
</evidence>
<comment type="caution">
    <text evidence="2">The sequence shown here is derived from an EMBL/GenBank/DDBJ whole genome shotgun (WGS) entry which is preliminary data.</text>
</comment>